<evidence type="ECO:0000313" key="1">
    <source>
        <dbReference type="EMBL" id="KAI0036022.1"/>
    </source>
</evidence>
<sequence length="202" mass="22567">MPGVTDLKAQMAFYGAYHSNATNVTIHRICVPFIQWSAQVLLTLLATNPSWFPAFHYQLGPYIQFEFNWAAVQAIIYVLYFTVLHPTGALFYLPQQALSVGTAIAFAHRAPNALVIASVVQTCTWIAQFIGHGKFEGRAPALLDNIVGALVLAPFFVHLENLFDLGWNPKLHKEVQNAIGVEVTRFRRAEGDKKRAEATRKQ</sequence>
<proteinExistence type="predicted"/>
<keyword evidence="2" id="KW-1185">Reference proteome</keyword>
<organism evidence="1 2">
    <name type="scientific">Vararia minispora EC-137</name>
    <dbReference type="NCBI Taxonomy" id="1314806"/>
    <lineage>
        <taxon>Eukaryota</taxon>
        <taxon>Fungi</taxon>
        <taxon>Dikarya</taxon>
        <taxon>Basidiomycota</taxon>
        <taxon>Agaricomycotina</taxon>
        <taxon>Agaricomycetes</taxon>
        <taxon>Russulales</taxon>
        <taxon>Lachnocladiaceae</taxon>
        <taxon>Vararia</taxon>
    </lineage>
</organism>
<gene>
    <name evidence="1" type="ORF">K488DRAFT_82462</name>
</gene>
<comment type="caution">
    <text evidence="1">The sequence shown here is derived from an EMBL/GenBank/DDBJ whole genome shotgun (WGS) entry which is preliminary data.</text>
</comment>
<evidence type="ECO:0000313" key="2">
    <source>
        <dbReference type="Proteomes" id="UP000814128"/>
    </source>
</evidence>
<dbReference type="EMBL" id="MU273476">
    <property type="protein sequence ID" value="KAI0036022.1"/>
    <property type="molecule type" value="Genomic_DNA"/>
</dbReference>
<reference evidence="1" key="1">
    <citation type="submission" date="2021-02" db="EMBL/GenBank/DDBJ databases">
        <authorList>
            <consortium name="DOE Joint Genome Institute"/>
            <person name="Ahrendt S."/>
            <person name="Looney B.P."/>
            <person name="Miyauchi S."/>
            <person name="Morin E."/>
            <person name="Drula E."/>
            <person name="Courty P.E."/>
            <person name="Chicoki N."/>
            <person name="Fauchery L."/>
            <person name="Kohler A."/>
            <person name="Kuo A."/>
            <person name="Labutti K."/>
            <person name="Pangilinan J."/>
            <person name="Lipzen A."/>
            <person name="Riley R."/>
            <person name="Andreopoulos W."/>
            <person name="He G."/>
            <person name="Johnson J."/>
            <person name="Barry K.W."/>
            <person name="Grigoriev I.V."/>
            <person name="Nagy L."/>
            <person name="Hibbett D."/>
            <person name="Henrissat B."/>
            <person name="Matheny P.B."/>
            <person name="Labbe J."/>
            <person name="Martin F."/>
        </authorList>
    </citation>
    <scope>NUCLEOTIDE SEQUENCE</scope>
    <source>
        <strain evidence="1">EC-137</strain>
    </source>
</reference>
<protein>
    <submittedName>
        <fullName evidence="1">DUF962-domain-containing protein</fullName>
    </submittedName>
</protein>
<accession>A0ACB8QWT6</accession>
<reference evidence="1" key="2">
    <citation type="journal article" date="2022" name="New Phytol.">
        <title>Evolutionary transition to the ectomycorrhizal habit in the genomes of a hyperdiverse lineage of mushroom-forming fungi.</title>
        <authorList>
            <person name="Looney B."/>
            <person name="Miyauchi S."/>
            <person name="Morin E."/>
            <person name="Drula E."/>
            <person name="Courty P.E."/>
            <person name="Kohler A."/>
            <person name="Kuo A."/>
            <person name="LaButti K."/>
            <person name="Pangilinan J."/>
            <person name="Lipzen A."/>
            <person name="Riley R."/>
            <person name="Andreopoulos W."/>
            <person name="He G."/>
            <person name="Johnson J."/>
            <person name="Nolan M."/>
            <person name="Tritt A."/>
            <person name="Barry K.W."/>
            <person name="Grigoriev I.V."/>
            <person name="Nagy L.G."/>
            <person name="Hibbett D."/>
            <person name="Henrissat B."/>
            <person name="Matheny P.B."/>
            <person name="Labbe J."/>
            <person name="Martin F.M."/>
        </authorList>
    </citation>
    <scope>NUCLEOTIDE SEQUENCE</scope>
    <source>
        <strain evidence="1">EC-137</strain>
    </source>
</reference>
<dbReference type="Proteomes" id="UP000814128">
    <property type="component" value="Unassembled WGS sequence"/>
</dbReference>
<name>A0ACB8QWT6_9AGAM</name>